<dbReference type="CDD" id="cd03046">
    <property type="entry name" value="GST_N_GTT1_like"/>
    <property type="match status" value="1"/>
</dbReference>
<dbReference type="InterPro" id="IPR036249">
    <property type="entry name" value="Thioredoxin-like_sf"/>
</dbReference>
<comment type="similarity">
    <text evidence="1">Belongs to the GST superfamily.</text>
</comment>
<feature type="domain" description="GST N-terminal" evidence="2">
    <location>
        <begin position="4"/>
        <end position="85"/>
    </location>
</feature>
<dbReference type="SUPFAM" id="SSF47616">
    <property type="entry name" value="GST C-terminal domain-like"/>
    <property type="match status" value="1"/>
</dbReference>
<dbReference type="SFLD" id="SFLDG00358">
    <property type="entry name" value="Main_(cytGST)"/>
    <property type="match status" value="1"/>
</dbReference>
<dbReference type="Pfam" id="PF13417">
    <property type="entry name" value="GST_N_3"/>
    <property type="match status" value="1"/>
</dbReference>
<dbReference type="InterPro" id="IPR010987">
    <property type="entry name" value="Glutathione-S-Trfase_C-like"/>
</dbReference>
<dbReference type="SUPFAM" id="SSF52833">
    <property type="entry name" value="Thioredoxin-like"/>
    <property type="match status" value="1"/>
</dbReference>
<evidence type="ECO:0008006" key="5">
    <source>
        <dbReference type="Google" id="ProtNLM"/>
    </source>
</evidence>
<name>A0A7S1F8J3_NOCSC</name>
<dbReference type="InterPro" id="IPR036282">
    <property type="entry name" value="Glutathione-S-Trfase_C_sf"/>
</dbReference>
<dbReference type="SFLD" id="SFLDS00019">
    <property type="entry name" value="Glutathione_Transferase_(cytos"/>
    <property type="match status" value="1"/>
</dbReference>
<dbReference type="InterPro" id="IPR040079">
    <property type="entry name" value="Glutathione_S-Trfase"/>
</dbReference>
<gene>
    <name evidence="4" type="ORF">NSCI0253_LOCUS26046</name>
</gene>
<dbReference type="Pfam" id="PF00043">
    <property type="entry name" value="GST_C"/>
    <property type="match status" value="1"/>
</dbReference>
<dbReference type="InterPro" id="IPR004045">
    <property type="entry name" value="Glutathione_S-Trfase_N"/>
</dbReference>
<organism evidence="4">
    <name type="scientific">Noctiluca scintillans</name>
    <name type="common">Sea sparkle</name>
    <name type="synonym">Red tide dinoflagellate</name>
    <dbReference type="NCBI Taxonomy" id="2966"/>
    <lineage>
        <taxon>Eukaryota</taxon>
        <taxon>Sar</taxon>
        <taxon>Alveolata</taxon>
        <taxon>Dinophyceae</taxon>
        <taxon>Noctilucales</taxon>
        <taxon>Noctilucaceae</taxon>
        <taxon>Noctiluca</taxon>
    </lineage>
</organism>
<dbReference type="EMBL" id="HBFQ01036958">
    <property type="protein sequence ID" value="CAD8851696.1"/>
    <property type="molecule type" value="Transcribed_RNA"/>
</dbReference>
<proteinExistence type="inferred from homology"/>
<protein>
    <recommendedName>
        <fullName evidence="5">Glutathione S-transferase</fullName>
    </recommendedName>
</protein>
<evidence type="ECO:0000259" key="3">
    <source>
        <dbReference type="PROSITE" id="PS50405"/>
    </source>
</evidence>
<evidence type="ECO:0000259" key="2">
    <source>
        <dbReference type="PROSITE" id="PS50404"/>
    </source>
</evidence>
<accession>A0A7S1F8J3</accession>
<dbReference type="PROSITE" id="PS50405">
    <property type="entry name" value="GST_CTER"/>
    <property type="match status" value="1"/>
</dbReference>
<feature type="domain" description="GST C-terminal" evidence="3">
    <location>
        <begin position="92"/>
        <end position="226"/>
    </location>
</feature>
<dbReference type="PANTHER" id="PTHR44051:SF21">
    <property type="entry name" value="GLUTATHIONE S-TRANSFERASE FAMILY PROTEIN"/>
    <property type="match status" value="1"/>
</dbReference>
<dbReference type="InterPro" id="IPR004046">
    <property type="entry name" value="GST_C"/>
</dbReference>
<dbReference type="PANTHER" id="PTHR44051">
    <property type="entry name" value="GLUTATHIONE S-TRANSFERASE-RELATED"/>
    <property type="match status" value="1"/>
</dbReference>
<evidence type="ECO:0000313" key="4">
    <source>
        <dbReference type="EMBL" id="CAD8851696.1"/>
    </source>
</evidence>
<dbReference type="Gene3D" id="1.20.1050.10">
    <property type="match status" value="1"/>
</dbReference>
<sequence length="226" mass="25668">MSAGKNMVLYHCVNGRSFRALWAFHELGIQEYRLVTLPFPPRFTVEGYTKLNVLGTVPFFVDGETRMTESCGIPLYLVEKYGPTTLRVAPNEPDFAAYLNWITHADATLTFPQTVYLRFVLQEPQNKLQKAGEAYAKWFFARLRLLDEVLSDGREFLCAGRFTIADICVTFPLLLGTNLDLTTKFGPYKPQTQAYLDRMRARPAFVAATEEETASEASWQQGESKL</sequence>
<dbReference type="PROSITE" id="PS50404">
    <property type="entry name" value="GST_NTER"/>
    <property type="match status" value="1"/>
</dbReference>
<reference evidence="4" key="1">
    <citation type="submission" date="2021-01" db="EMBL/GenBank/DDBJ databases">
        <authorList>
            <person name="Corre E."/>
            <person name="Pelletier E."/>
            <person name="Niang G."/>
            <person name="Scheremetjew M."/>
            <person name="Finn R."/>
            <person name="Kale V."/>
            <person name="Holt S."/>
            <person name="Cochrane G."/>
            <person name="Meng A."/>
            <person name="Brown T."/>
            <person name="Cohen L."/>
        </authorList>
    </citation>
    <scope>NUCLEOTIDE SEQUENCE</scope>
</reference>
<dbReference type="Gene3D" id="3.40.30.10">
    <property type="entry name" value="Glutaredoxin"/>
    <property type="match status" value="1"/>
</dbReference>
<evidence type="ECO:0000256" key="1">
    <source>
        <dbReference type="ARBA" id="ARBA00007409"/>
    </source>
</evidence>
<dbReference type="AlphaFoldDB" id="A0A7S1F8J3"/>